<proteinExistence type="predicted"/>
<dbReference type="OrthoDB" id="8021131at2"/>
<accession>A0A7X3SQR8</accession>
<evidence type="ECO:0000256" key="1">
    <source>
        <dbReference type="SAM" id="MobiDB-lite"/>
    </source>
</evidence>
<feature type="region of interest" description="Disordered" evidence="1">
    <location>
        <begin position="67"/>
        <end position="122"/>
    </location>
</feature>
<organism evidence="2 3">
    <name type="scientific">Microvirga makkahensis</name>
    <dbReference type="NCBI Taxonomy" id="1128670"/>
    <lineage>
        <taxon>Bacteria</taxon>
        <taxon>Pseudomonadati</taxon>
        <taxon>Pseudomonadota</taxon>
        <taxon>Alphaproteobacteria</taxon>
        <taxon>Hyphomicrobiales</taxon>
        <taxon>Methylobacteriaceae</taxon>
        <taxon>Microvirga</taxon>
    </lineage>
</organism>
<comment type="caution">
    <text evidence="2">The sequence shown here is derived from an EMBL/GenBank/DDBJ whole genome shotgun (WGS) entry which is preliminary data.</text>
</comment>
<evidence type="ECO:0000313" key="3">
    <source>
        <dbReference type="Proteomes" id="UP000436483"/>
    </source>
</evidence>
<gene>
    <name evidence="2" type="ORF">GR328_18325</name>
</gene>
<sequence>MFEDHGSTRIDLVCPQCRKLFKVRLRKLQFGAELTCRLCRHEFPAQDVSERPEVQEALSRMRRIVAQRMDHGAASGSPSVTKDHGRQPPVHPKAPLKAPAPRESSGEAPARAGPATPRIEGV</sequence>
<dbReference type="AlphaFoldDB" id="A0A7X3SQR8"/>
<dbReference type="EMBL" id="WURB01000015">
    <property type="protein sequence ID" value="MXQ13384.1"/>
    <property type="molecule type" value="Genomic_DNA"/>
</dbReference>
<keyword evidence="3" id="KW-1185">Reference proteome</keyword>
<dbReference type="Proteomes" id="UP000436483">
    <property type="component" value="Unassembled WGS sequence"/>
</dbReference>
<protein>
    <submittedName>
        <fullName evidence="2">Uncharacterized protein</fullName>
    </submittedName>
</protein>
<evidence type="ECO:0000313" key="2">
    <source>
        <dbReference type="EMBL" id="MXQ13384.1"/>
    </source>
</evidence>
<name>A0A7X3SQR8_9HYPH</name>
<dbReference type="RefSeq" id="WP_160886289.1">
    <property type="nucleotide sequence ID" value="NZ_WURB01000015.1"/>
</dbReference>
<reference evidence="2 3" key="1">
    <citation type="submission" date="2019-12" db="EMBL/GenBank/DDBJ databases">
        <authorList>
            <person name="Yuan C.-G."/>
        </authorList>
    </citation>
    <scope>NUCLEOTIDE SEQUENCE [LARGE SCALE GENOMIC DNA]</scope>
    <source>
        <strain evidence="2 3">KCTC 23863</strain>
    </source>
</reference>
<reference evidence="2 3" key="2">
    <citation type="submission" date="2020-01" db="EMBL/GenBank/DDBJ databases">
        <title>Microvirga sp. nov., an arsenate reduction bacterium isolated from Tibet hotspring sediments.</title>
        <authorList>
            <person name="Xian W.-D."/>
            <person name="Li W.-J."/>
        </authorList>
    </citation>
    <scope>NUCLEOTIDE SEQUENCE [LARGE SCALE GENOMIC DNA]</scope>
    <source>
        <strain evidence="2 3">KCTC 23863</strain>
    </source>
</reference>